<dbReference type="InterPro" id="IPR015797">
    <property type="entry name" value="NUDIX_hydrolase-like_dom_sf"/>
</dbReference>
<dbReference type="InterPro" id="IPR020476">
    <property type="entry name" value="Nudix_hydrolase"/>
</dbReference>
<organism evidence="6 7">
    <name type="scientific">Citricoccus muralis</name>
    <dbReference type="NCBI Taxonomy" id="169134"/>
    <lineage>
        <taxon>Bacteria</taxon>
        <taxon>Bacillati</taxon>
        <taxon>Actinomycetota</taxon>
        <taxon>Actinomycetes</taxon>
        <taxon>Micrococcales</taxon>
        <taxon>Micrococcaceae</taxon>
        <taxon>Citricoccus</taxon>
    </lineage>
</organism>
<accession>A0ABY8H609</accession>
<dbReference type="PRINTS" id="PR00502">
    <property type="entry name" value="NUDIXFAMILY"/>
</dbReference>
<dbReference type="Gene3D" id="3.90.79.10">
    <property type="entry name" value="Nucleoside Triphosphate Pyrophosphohydrolase"/>
    <property type="match status" value="1"/>
</dbReference>
<dbReference type="Proteomes" id="UP001219037">
    <property type="component" value="Chromosome"/>
</dbReference>
<dbReference type="PANTHER" id="PTHR43046">
    <property type="entry name" value="GDP-MANNOSE MANNOSYL HYDROLASE"/>
    <property type="match status" value="1"/>
</dbReference>
<dbReference type="PANTHER" id="PTHR43046:SF2">
    <property type="entry name" value="8-OXO-DGTP DIPHOSPHATASE-RELATED"/>
    <property type="match status" value="1"/>
</dbReference>
<name>A0ABY8H609_9MICC</name>
<evidence type="ECO:0000256" key="4">
    <source>
        <dbReference type="RuleBase" id="RU003476"/>
    </source>
</evidence>
<evidence type="ECO:0000313" key="7">
    <source>
        <dbReference type="Proteomes" id="UP001219037"/>
    </source>
</evidence>
<dbReference type="EMBL" id="CP121252">
    <property type="protein sequence ID" value="WFP16441.1"/>
    <property type="molecule type" value="Genomic_DNA"/>
</dbReference>
<reference evidence="6 7" key="1">
    <citation type="submission" date="2023-04" db="EMBL/GenBank/DDBJ databases">
        <title>Funneling lignin-derived compounds into biodiesel using alkali-halophilic Citricoccus sp. P2.</title>
        <authorList>
            <person name="Luo C.-B."/>
        </authorList>
    </citation>
    <scope>NUCLEOTIDE SEQUENCE [LARGE SCALE GENOMIC DNA]</scope>
    <source>
        <strain evidence="6 7">P2</strain>
    </source>
</reference>
<dbReference type="SUPFAM" id="SSF55811">
    <property type="entry name" value="Nudix"/>
    <property type="match status" value="1"/>
</dbReference>
<keyword evidence="3 4" id="KW-0378">Hydrolase</keyword>
<dbReference type="Pfam" id="PF00293">
    <property type="entry name" value="NUDIX"/>
    <property type="match status" value="1"/>
</dbReference>
<dbReference type="InterPro" id="IPR020084">
    <property type="entry name" value="NUDIX_hydrolase_CS"/>
</dbReference>
<keyword evidence="7" id="KW-1185">Reference proteome</keyword>
<evidence type="ECO:0000256" key="1">
    <source>
        <dbReference type="ARBA" id="ARBA00001946"/>
    </source>
</evidence>
<gene>
    <name evidence="6" type="ORF">P8192_13845</name>
</gene>
<evidence type="ECO:0000259" key="5">
    <source>
        <dbReference type="PROSITE" id="PS51462"/>
    </source>
</evidence>
<dbReference type="RefSeq" id="WP_278157581.1">
    <property type="nucleotide sequence ID" value="NZ_CP121252.1"/>
</dbReference>
<dbReference type="PROSITE" id="PS00893">
    <property type="entry name" value="NUDIX_BOX"/>
    <property type="match status" value="1"/>
</dbReference>
<protein>
    <submittedName>
        <fullName evidence="6">NUDIX domain-containing protein</fullName>
    </submittedName>
</protein>
<proteinExistence type="inferred from homology"/>
<comment type="similarity">
    <text evidence="2 4">Belongs to the Nudix hydrolase family.</text>
</comment>
<evidence type="ECO:0000256" key="3">
    <source>
        <dbReference type="ARBA" id="ARBA00022801"/>
    </source>
</evidence>
<evidence type="ECO:0000256" key="2">
    <source>
        <dbReference type="ARBA" id="ARBA00005582"/>
    </source>
</evidence>
<sequence>MSAVPGTITVSAVVVRRNDGAVALVRKRGTDSFMFPGGKPEPGESPCETAVRELLEETGIRVAPEHLQYQGSRLTSAANEPGWDLHAEMFVLPAPAWAGQELRVRAEIEEQTWVIPGTKTAPGITLAPLSREVLSASE</sequence>
<comment type="cofactor">
    <cofactor evidence="1">
        <name>Mg(2+)</name>
        <dbReference type="ChEBI" id="CHEBI:18420"/>
    </cofactor>
</comment>
<feature type="domain" description="Nudix hydrolase" evidence="5">
    <location>
        <begin position="5"/>
        <end position="138"/>
    </location>
</feature>
<dbReference type="InterPro" id="IPR000086">
    <property type="entry name" value="NUDIX_hydrolase_dom"/>
</dbReference>
<evidence type="ECO:0000313" key="6">
    <source>
        <dbReference type="EMBL" id="WFP16441.1"/>
    </source>
</evidence>
<dbReference type="PROSITE" id="PS51462">
    <property type="entry name" value="NUDIX"/>
    <property type="match status" value="1"/>
</dbReference>
<dbReference type="CDD" id="cd04690">
    <property type="entry name" value="NUDIX_Hydrolase"/>
    <property type="match status" value="1"/>
</dbReference>